<keyword evidence="5 8" id="KW-0808">Transferase</keyword>
<dbReference type="InterPro" id="IPR001048">
    <property type="entry name" value="Asp/Glu/Uridylate_kinase"/>
</dbReference>
<comment type="catalytic activity">
    <reaction evidence="7 8">
        <text>L-glutamate + acetyl-CoA = N-acetyl-L-glutamate + CoA + H(+)</text>
        <dbReference type="Rhea" id="RHEA:24292"/>
        <dbReference type="ChEBI" id="CHEBI:15378"/>
        <dbReference type="ChEBI" id="CHEBI:29985"/>
        <dbReference type="ChEBI" id="CHEBI:44337"/>
        <dbReference type="ChEBI" id="CHEBI:57287"/>
        <dbReference type="ChEBI" id="CHEBI:57288"/>
        <dbReference type="EC" id="2.3.1.1"/>
    </reaction>
</comment>
<dbReference type="PANTHER" id="PTHR30602:SF12">
    <property type="entry name" value="AMINO-ACID ACETYLTRANSFERASE NAGS1, CHLOROPLASTIC-RELATED"/>
    <property type="match status" value="1"/>
</dbReference>
<dbReference type="PROSITE" id="PS51186">
    <property type="entry name" value="GNAT"/>
    <property type="match status" value="1"/>
</dbReference>
<dbReference type="HAMAP" id="MF_01105">
    <property type="entry name" value="N_acetyl_glu_synth"/>
    <property type="match status" value="1"/>
</dbReference>
<dbReference type="InterPro" id="IPR010167">
    <property type="entry name" value="NH2A_AcTrfase"/>
</dbReference>
<dbReference type="CDD" id="cd04301">
    <property type="entry name" value="NAT_SF"/>
    <property type="match status" value="1"/>
</dbReference>
<dbReference type="InterPro" id="IPR016181">
    <property type="entry name" value="Acyl_CoA_acyltransferase"/>
</dbReference>
<keyword evidence="3 8" id="KW-0055">Arginine biosynthesis</keyword>
<dbReference type="NCBIfam" id="NF003641">
    <property type="entry name" value="PRK05279.1"/>
    <property type="match status" value="1"/>
</dbReference>
<gene>
    <name evidence="8 10" type="primary">argA</name>
    <name evidence="10" type="ORF">LVJ81_05265</name>
</gene>
<reference evidence="10" key="2">
    <citation type="journal article" date="2022" name="Res Sq">
        <title>Evolution of multicellular longitudinally dividing oral cavity symbionts (Neisseriaceae).</title>
        <authorList>
            <person name="Nyongesa S."/>
            <person name="Weber P."/>
            <person name="Bernet E."/>
            <person name="Pullido F."/>
            <person name="Nieckarz M."/>
            <person name="Delaby M."/>
            <person name="Nieves C."/>
            <person name="Viehboeck T."/>
            <person name="Krause N."/>
            <person name="Rivera-Millot A."/>
            <person name="Nakamura A."/>
            <person name="Vischer N."/>
            <person name="VanNieuwenhze M."/>
            <person name="Brun Y."/>
            <person name="Cava F."/>
            <person name="Bulgheresi S."/>
            <person name="Veyrier F."/>
        </authorList>
    </citation>
    <scope>NUCLEOTIDE SEQUENCE</scope>
    <source>
        <strain evidence="10">SAG 1488-6</strain>
    </source>
</reference>
<evidence type="ECO:0000256" key="1">
    <source>
        <dbReference type="ARBA" id="ARBA00004925"/>
    </source>
</evidence>
<dbReference type="InterPro" id="IPR000182">
    <property type="entry name" value="GNAT_dom"/>
</dbReference>
<keyword evidence="8" id="KW-0963">Cytoplasm</keyword>
<comment type="pathway">
    <text evidence="1 8">Amino-acid biosynthesis; L-arginine biosynthesis; N(2)-acetyl-L-ornithine from L-glutamate: step 1/4.</text>
</comment>
<dbReference type="Pfam" id="PF00696">
    <property type="entry name" value="AA_kinase"/>
    <property type="match status" value="1"/>
</dbReference>
<proteinExistence type="inferred from homology"/>
<dbReference type="Gene3D" id="3.40.630.30">
    <property type="match status" value="1"/>
</dbReference>
<dbReference type="SUPFAM" id="SSF53633">
    <property type="entry name" value="Carbamate kinase-like"/>
    <property type="match status" value="1"/>
</dbReference>
<dbReference type="CDD" id="cd04237">
    <property type="entry name" value="AAK_NAGS-ABP"/>
    <property type="match status" value="1"/>
</dbReference>
<keyword evidence="11" id="KW-1185">Reference proteome</keyword>
<evidence type="ECO:0000259" key="9">
    <source>
        <dbReference type="PROSITE" id="PS51186"/>
    </source>
</evidence>
<keyword evidence="4 8" id="KW-0028">Amino-acid biosynthesis</keyword>
<accession>A0ABY4EDE8</accession>
<evidence type="ECO:0000256" key="3">
    <source>
        <dbReference type="ARBA" id="ARBA00022571"/>
    </source>
</evidence>
<evidence type="ECO:0000256" key="7">
    <source>
        <dbReference type="ARBA" id="ARBA00048372"/>
    </source>
</evidence>
<reference evidence="10" key="1">
    <citation type="submission" date="2021-12" db="EMBL/GenBank/DDBJ databases">
        <authorList>
            <person name="Veyrier F.J."/>
        </authorList>
    </citation>
    <scope>NUCLEOTIDE SEQUENCE</scope>
    <source>
        <strain evidence="10">SAG 1488-6</strain>
    </source>
</reference>
<dbReference type="GO" id="GO:0016746">
    <property type="term" value="F:acyltransferase activity"/>
    <property type="evidence" value="ECO:0007669"/>
    <property type="project" value="UniProtKB-KW"/>
</dbReference>
<name>A0ABY4EDE8_VITST</name>
<comment type="miscellaneous">
    <text evidence="8">In bacteria which possess the bifunctional enzyme ornithine acetyltransferase/N-acetylglutamate synthase (ArgJ), ArgA fulfills an anaplerotic role.</text>
</comment>
<dbReference type="PANTHER" id="PTHR30602">
    <property type="entry name" value="AMINO-ACID ACETYLTRANSFERASE"/>
    <property type="match status" value="1"/>
</dbReference>
<evidence type="ECO:0000256" key="8">
    <source>
        <dbReference type="HAMAP-Rule" id="MF_01105"/>
    </source>
</evidence>
<protein>
    <recommendedName>
        <fullName evidence="8">Amino-acid acetyltransferase</fullName>
        <ecNumber evidence="8">2.3.1.1</ecNumber>
    </recommendedName>
    <alternativeName>
        <fullName evidence="8">N-acetylglutamate synthase</fullName>
        <shortName evidence="8">AGS</shortName>
        <shortName evidence="8">NAGS</shortName>
    </alternativeName>
</protein>
<organism evidence="10 11">
    <name type="scientific">Vitreoscilla stercoraria</name>
    <dbReference type="NCBI Taxonomy" id="61"/>
    <lineage>
        <taxon>Bacteria</taxon>
        <taxon>Pseudomonadati</taxon>
        <taxon>Pseudomonadota</taxon>
        <taxon>Betaproteobacteria</taxon>
        <taxon>Neisseriales</taxon>
        <taxon>Neisseriaceae</taxon>
        <taxon>Vitreoscilla</taxon>
    </lineage>
</organism>
<feature type="domain" description="N-acetyltransferase" evidence="9">
    <location>
        <begin position="293"/>
        <end position="431"/>
    </location>
</feature>
<dbReference type="Proteomes" id="UP000832034">
    <property type="component" value="Chromosome"/>
</dbReference>
<evidence type="ECO:0000256" key="4">
    <source>
        <dbReference type="ARBA" id="ARBA00022605"/>
    </source>
</evidence>
<dbReference type="EC" id="2.3.1.1" evidence="8"/>
<dbReference type="InterPro" id="IPR036393">
    <property type="entry name" value="AceGlu_kinase-like_sf"/>
</dbReference>
<dbReference type="Gene3D" id="3.40.1160.10">
    <property type="entry name" value="Acetylglutamate kinase-like"/>
    <property type="match status" value="1"/>
</dbReference>
<evidence type="ECO:0000313" key="11">
    <source>
        <dbReference type="Proteomes" id="UP000832034"/>
    </source>
</evidence>
<dbReference type="PIRSF" id="PIRSF000423">
    <property type="entry name" value="ArgA"/>
    <property type="match status" value="1"/>
</dbReference>
<dbReference type="NCBIfam" id="TIGR01890">
    <property type="entry name" value="N-Ac-Glu-synth"/>
    <property type="match status" value="1"/>
</dbReference>
<dbReference type="InterPro" id="IPR033719">
    <property type="entry name" value="NAGS_kin"/>
</dbReference>
<dbReference type="SUPFAM" id="SSF55729">
    <property type="entry name" value="Acyl-CoA N-acyltransferases (Nat)"/>
    <property type="match status" value="1"/>
</dbReference>
<comment type="subcellular location">
    <subcellularLocation>
        <location evidence="8">Cytoplasm</location>
    </subcellularLocation>
</comment>
<dbReference type="RefSeq" id="WP_026353630.1">
    <property type="nucleotide sequence ID" value="NZ_CP091512.1"/>
</dbReference>
<dbReference type="EMBL" id="CP091512">
    <property type="protein sequence ID" value="UOO93440.1"/>
    <property type="molecule type" value="Genomic_DNA"/>
</dbReference>
<comment type="similarity">
    <text evidence="2 8">Belongs to the acetyltransferase family. ArgA subfamily.</text>
</comment>
<evidence type="ECO:0000256" key="6">
    <source>
        <dbReference type="ARBA" id="ARBA00023315"/>
    </source>
</evidence>
<dbReference type="Pfam" id="PF00583">
    <property type="entry name" value="Acetyltransf_1"/>
    <property type="match status" value="1"/>
</dbReference>
<keyword evidence="6 8" id="KW-0012">Acyltransferase</keyword>
<evidence type="ECO:0000313" key="10">
    <source>
        <dbReference type="EMBL" id="UOO93440.1"/>
    </source>
</evidence>
<evidence type="ECO:0000256" key="5">
    <source>
        <dbReference type="ARBA" id="ARBA00022679"/>
    </source>
</evidence>
<sequence>MTETYESDSFVRAFREAAPYIHYLRDKTVVLAISSHIVASPDFAHLAQDISLLGNLGIKVVVVHGVRKYINDLMQQSQTTLPSHLGRRITNEHTLIKVKQACGEVRFDLEAALSVGQSNSPQMLTRNRLISGNFISAKPLGVIDGIDMGYSGTIRRIDFAMIKQHLQQHCMVLVSPMGHSLSGKTYSLSMAEVAAEVAIGLRAEKLVFINEEDGVLDASGQLVRNLSANQAQELFEKTPQSKAISRLLPSTLKALQSGVRRVQYISGHLDGSLFAELFTKHGSGTSLAQNAFVHIRQAISDDIPDIIQLIRPLEEKGVLVRRSHDYLDHHINEFAMLEHDEQVYGCVALKQFPHEKMGELACLVVSPYAQEGGYGELLLEHVKNQARAAKLKTLFCLSTHTGEWFSERGFQDACIEDLPLERQRQYHQDARGSHVFVLPL</sequence>
<evidence type="ECO:0000256" key="2">
    <source>
        <dbReference type="ARBA" id="ARBA00009145"/>
    </source>
</evidence>